<dbReference type="GO" id="GO:0035091">
    <property type="term" value="F:phosphatidylinositol binding"/>
    <property type="evidence" value="ECO:0007669"/>
    <property type="project" value="InterPro"/>
</dbReference>
<feature type="region of interest" description="Disordered" evidence="1">
    <location>
        <begin position="110"/>
        <end position="227"/>
    </location>
</feature>
<reference evidence="3" key="3">
    <citation type="submission" date="2015-02" db="UniProtKB">
        <authorList>
            <consortium name="EnsemblProtists"/>
        </authorList>
    </citation>
    <scope>IDENTIFICATION</scope>
    <source>
        <strain evidence="3">DAOM BR144</strain>
    </source>
</reference>
<dbReference type="SUPFAM" id="SSF64268">
    <property type="entry name" value="PX domain"/>
    <property type="match status" value="1"/>
</dbReference>
<feature type="region of interest" description="Disordered" evidence="1">
    <location>
        <begin position="441"/>
        <end position="470"/>
    </location>
</feature>
<organism evidence="3 4">
    <name type="scientific">Globisporangium ultimum (strain ATCC 200006 / CBS 805.95 / DAOM BR144)</name>
    <name type="common">Pythium ultimum</name>
    <dbReference type="NCBI Taxonomy" id="431595"/>
    <lineage>
        <taxon>Eukaryota</taxon>
        <taxon>Sar</taxon>
        <taxon>Stramenopiles</taxon>
        <taxon>Oomycota</taxon>
        <taxon>Peronosporomycetes</taxon>
        <taxon>Pythiales</taxon>
        <taxon>Pythiaceae</taxon>
        <taxon>Globisporangium</taxon>
    </lineage>
</organism>
<dbReference type="eggNOG" id="ENOG502QT07">
    <property type="taxonomic scope" value="Eukaryota"/>
</dbReference>
<reference evidence="4" key="1">
    <citation type="journal article" date="2010" name="Genome Biol.">
        <title>Genome sequence of the necrotrophic plant pathogen Pythium ultimum reveals original pathogenicity mechanisms and effector repertoire.</title>
        <authorList>
            <person name="Levesque C.A."/>
            <person name="Brouwer H."/>
            <person name="Cano L."/>
            <person name="Hamilton J.P."/>
            <person name="Holt C."/>
            <person name="Huitema E."/>
            <person name="Raffaele S."/>
            <person name="Robideau G.P."/>
            <person name="Thines M."/>
            <person name="Win J."/>
            <person name="Zerillo M.M."/>
            <person name="Beakes G.W."/>
            <person name="Boore J.L."/>
            <person name="Busam D."/>
            <person name="Dumas B."/>
            <person name="Ferriera S."/>
            <person name="Fuerstenberg S.I."/>
            <person name="Gachon C.M."/>
            <person name="Gaulin E."/>
            <person name="Govers F."/>
            <person name="Grenville-Briggs L."/>
            <person name="Horner N."/>
            <person name="Hostetler J."/>
            <person name="Jiang R.H."/>
            <person name="Johnson J."/>
            <person name="Krajaejun T."/>
            <person name="Lin H."/>
            <person name="Meijer H.J."/>
            <person name="Moore B."/>
            <person name="Morris P."/>
            <person name="Phuntmart V."/>
            <person name="Puiu D."/>
            <person name="Shetty J."/>
            <person name="Stajich J.E."/>
            <person name="Tripathy S."/>
            <person name="Wawra S."/>
            <person name="van West P."/>
            <person name="Whitty B.R."/>
            <person name="Coutinho P.M."/>
            <person name="Henrissat B."/>
            <person name="Martin F."/>
            <person name="Thomas P.D."/>
            <person name="Tyler B.M."/>
            <person name="De Vries R.P."/>
            <person name="Kamoun S."/>
            <person name="Yandell M."/>
            <person name="Tisserat N."/>
            <person name="Buell C.R."/>
        </authorList>
    </citation>
    <scope>NUCLEOTIDE SEQUENCE</scope>
    <source>
        <strain evidence="4">DAOM:BR144</strain>
    </source>
</reference>
<feature type="compositionally biased region" description="Low complexity" evidence="1">
    <location>
        <begin position="454"/>
        <end position="463"/>
    </location>
</feature>
<reference evidence="4" key="2">
    <citation type="submission" date="2010-04" db="EMBL/GenBank/DDBJ databases">
        <authorList>
            <person name="Buell R."/>
            <person name="Hamilton J."/>
            <person name="Hostetler J."/>
        </authorList>
    </citation>
    <scope>NUCLEOTIDE SEQUENCE [LARGE SCALE GENOMIC DNA]</scope>
    <source>
        <strain evidence="4">DAOM:BR144</strain>
    </source>
</reference>
<keyword evidence="4" id="KW-1185">Reference proteome</keyword>
<dbReference type="AlphaFoldDB" id="K3WJA7"/>
<accession>K3WJA7</accession>
<feature type="region of interest" description="Disordered" evidence="1">
    <location>
        <begin position="40"/>
        <end position="81"/>
    </location>
</feature>
<dbReference type="InParanoid" id="K3WJA7"/>
<feature type="domain" description="PX" evidence="2">
    <location>
        <begin position="227"/>
        <end position="411"/>
    </location>
</feature>
<dbReference type="Gene3D" id="3.30.1520.10">
    <property type="entry name" value="Phox-like domain"/>
    <property type="match status" value="1"/>
</dbReference>
<evidence type="ECO:0000256" key="1">
    <source>
        <dbReference type="SAM" id="MobiDB-lite"/>
    </source>
</evidence>
<proteinExistence type="predicted"/>
<dbReference type="PROSITE" id="PS50195">
    <property type="entry name" value="PX"/>
    <property type="match status" value="1"/>
</dbReference>
<dbReference type="Proteomes" id="UP000019132">
    <property type="component" value="Unassembled WGS sequence"/>
</dbReference>
<evidence type="ECO:0000313" key="3">
    <source>
        <dbReference type="EnsemblProtists" id="PYU1_T005049"/>
    </source>
</evidence>
<dbReference type="EMBL" id="GL376564">
    <property type="status" value="NOT_ANNOTATED_CDS"/>
    <property type="molecule type" value="Genomic_DNA"/>
</dbReference>
<feature type="compositionally biased region" description="Polar residues" evidence="1">
    <location>
        <begin position="58"/>
        <end position="76"/>
    </location>
</feature>
<feature type="compositionally biased region" description="Basic and acidic residues" evidence="1">
    <location>
        <begin position="128"/>
        <end position="137"/>
    </location>
</feature>
<dbReference type="EnsemblProtists" id="PYU1_T005049">
    <property type="protein sequence ID" value="PYU1_T005049"/>
    <property type="gene ID" value="PYU1_G005038"/>
</dbReference>
<feature type="compositionally biased region" description="Basic residues" evidence="1">
    <location>
        <begin position="443"/>
        <end position="453"/>
    </location>
</feature>
<dbReference type="InterPro" id="IPR001683">
    <property type="entry name" value="PX_dom"/>
</dbReference>
<name>K3WJA7_GLOUD</name>
<evidence type="ECO:0000259" key="2">
    <source>
        <dbReference type="PROSITE" id="PS50195"/>
    </source>
</evidence>
<feature type="compositionally biased region" description="Low complexity" evidence="1">
    <location>
        <begin position="155"/>
        <end position="174"/>
    </location>
</feature>
<sequence length="470" mass="51609">MLHSITSVAAWTPESDAACKTPESDALLLPLASIIPTRAARSQSLTEPTTPPLIVPSAATSPHGSEAVSNAHTHAPSSRPVGLTLLQQQQLSQRGTSRRDRRSMSAEFSLSMLQQELGYPTRKSSRGSRRDSIDRALRRTSSIREEEEGSEGEKSITTAPIYSSSSSTTGSTSGRRCDDSDGVSEPDPERTVSNRNSIEALPKHAWPNSSNNRSTIAQHEDEDEEENFMDSRVASITGFSQDTDGVVYYEIIVRSVAHGPLSAYKVRRRYSEFRDLHRALSKIMSVGSSRRLPTGSAAAMPPFGVVHGNESTVNDDELVEDLETSGLLLTPSSTASGAGPGVVLQPSEMEPRLPPLPDRGGLWSYFQFDTTPFLERRAQYFHAILVAAQHHRRARESRLLNEFLGPPPDSIAVHTSVENSYVSLNRFAAPKLRLSVEAQERKQKARNISRRRSSLTQLSSARQPDLPYQP</sequence>
<feature type="compositionally biased region" description="Polar residues" evidence="1">
    <location>
        <begin position="207"/>
        <end position="217"/>
    </location>
</feature>
<protein>
    <recommendedName>
        <fullName evidence="2">PX domain-containing protein</fullName>
    </recommendedName>
</protein>
<dbReference type="HOGENOM" id="CLU_052112_0_0_1"/>
<evidence type="ECO:0000313" key="4">
    <source>
        <dbReference type="Proteomes" id="UP000019132"/>
    </source>
</evidence>
<dbReference type="InterPro" id="IPR036871">
    <property type="entry name" value="PX_dom_sf"/>
</dbReference>
<dbReference type="VEuPathDB" id="FungiDB:PYU1_G005038"/>